<dbReference type="Pfam" id="PF01565">
    <property type="entry name" value="FAD_binding_4"/>
    <property type="match status" value="1"/>
</dbReference>
<evidence type="ECO:0000313" key="10">
    <source>
        <dbReference type="Proteomes" id="UP000317371"/>
    </source>
</evidence>
<dbReference type="InterPro" id="IPR016171">
    <property type="entry name" value="Vanillyl_alc_oxidase_C-sub2"/>
</dbReference>
<dbReference type="Gene3D" id="3.30.43.10">
    <property type="entry name" value="Uridine Diphospho-n-acetylenolpyruvylglucosamine Reductase, domain 2"/>
    <property type="match status" value="1"/>
</dbReference>
<gene>
    <name evidence="9" type="ORF">FKZ61_20700</name>
</gene>
<dbReference type="GO" id="GO:0008609">
    <property type="term" value="F:alkylglycerone-phosphate synthase activity"/>
    <property type="evidence" value="ECO:0007669"/>
    <property type="project" value="InterPro"/>
</dbReference>
<dbReference type="Pfam" id="PF02913">
    <property type="entry name" value="FAD-oxidase_C"/>
    <property type="match status" value="1"/>
</dbReference>
<keyword evidence="4" id="KW-0560">Oxidoreductase</keyword>
<dbReference type="InParanoid" id="A0A540V9W2"/>
<dbReference type="PROSITE" id="PS51387">
    <property type="entry name" value="FAD_PCMH"/>
    <property type="match status" value="1"/>
</dbReference>
<name>A0A540V9W2_9CHLR</name>
<reference evidence="9 10" key="1">
    <citation type="submission" date="2019-06" db="EMBL/GenBank/DDBJ databases">
        <title>Genome sequence of Litorilinea aerophila BAA-2444.</title>
        <authorList>
            <person name="Maclea K.S."/>
            <person name="Maurais E.G."/>
            <person name="Iannazzi L.C."/>
        </authorList>
    </citation>
    <scope>NUCLEOTIDE SEQUENCE [LARGE SCALE GENOMIC DNA]</scope>
    <source>
        <strain evidence="9 10">ATCC BAA-2444</strain>
    </source>
</reference>
<feature type="active site" description="Proton donor/acceptor" evidence="5">
    <location>
        <position position="395"/>
    </location>
</feature>
<keyword evidence="2" id="KW-0285">Flavoprotein</keyword>
<dbReference type="InterPro" id="IPR016166">
    <property type="entry name" value="FAD-bd_PCMH"/>
</dbReference>
<feature type="binding site" evidence="6">
    <location>
        <begin position="213"/>
        <end position="219"/>
    </location>
    <ligand>
        <name>FAD</name>
        <dbReference type="ChEBI" id="CHEBI:57692"/>
    </ligand>
</feature>
<feature type="domain" description="FAD-binding PCMH-type" evidence="8">
    <location>
        <begin position="51"/>
        <end position="229"/>
    </location>
</feature>
<dbReference type="GO" id="GO:0016491">
    <property type="term" value="F:oxidoreductase activity"/>
    <property type="evidence" value="ECO:0007669"/>
    <property type="project" value="UniProtKB-KW"/>
</dbReference>
<protein>
    <submittedName>
        <fullName evidence="9">FAD-binding oxidoreductase</fullName>
    </submittedName>
</protein>
<proteinExistence type="inferred from homology"/>
<dbReference type="RefSeq" id="WP_141612075.1">
    <property type="nucleotide sequence ID" value="NZ_VIGC02000037.1"/>
</dbReference>
<evidence type="ECO:0000256" key="1">
    <source>
        <dbReference type="ARBA" id="ARBA00008000"/>
    </source>
</evidence>
<evidence type="ECO:0000256" key="5">
    <source>
        <dbReference type="PIRSR" id="PIRSR625650-1"/>
    </source>
</evidence>
<dbReference type="Proteomes" id="UP000317371">
    <property type="component" value="Unassembled WGS sequence"/>
</dbReference>
<dbReference type="InterPro" id="IPR006094">
    <property type="entry name" value="Oxid_FAD_bind_N"/>
</dbReference>
<dbReference type="GO" id="GO:0071949">
    <property type="term" value="F:FAD binding"/>
    <property type="evidence" value="ECO:0007669"/>
    <property type="project" value="InterPro"/>
</dbReference>
<dbReference type="InterPro" id="IPR016167">
    <property type="entry name" value="FAD-bd_PCMH_sub1"/>
</dbReference>
<evidence type="ECO:0000256" key="3">
    <source>
        <dbReference type="ARBA" id="ARBA00022827"/>
    </source>
</evidence>
<dbReference type="Gene3D" id="3.30.465.10">
    <property type="match status" value="1"/>
</dbReference>
<dbReference type="InterPro" id="IPR025650">
    <property type="entry name" value="Alkyl-DHAP_Synthase"/>
</dbReference>
<dbReference type="InterPro" id="IPR016169">
    <property type="entry name" value="FAD-bd_PCMH_sub2"/>
</dbReference>
<dbReference type="OrthoDB" id="9767256at2"/>
<evidence type="ECO:0000256" key="2">
    <source>
        <dbReference type="ARBA" id="ARBA00022630"/>
    </source>
</evidence>
<dbReference type="PANTHER" id="PTHR46568">
    <property type="entry name" value="ALKYLDIHYDROXYACETONEPHOSPHATE SYNTHASE, PEROXISOMAL"/>
    <property type="match status" value="1"/>
</dbReference>
<evidence type="ECO:0000256" key="6">
    <source>
        <dbReference type="PIRSR" id="PIRSR625650-3"/>
    </source>
</evidence>
<accession>A0A540V9W2</accession>
<evidence type="ECO:0000256" key="7">
    <source>
        <dbReference type="PIRSR" id="PIRSR625650-4"/>
    </source>
</evidence>
<feature type="site" description="Important for enzyme activity" evidence="7">
    <location>
        <position position="264"/>
    </location>
</feature>
<dbReference type="Gene3D" id="3.30.70.3450">
    <property type="match status" value="2"/>
</dbReference>
<dbReference type="InterPro" id="IPR004113">
    <property type="entry name" value="FAD-bd_oxidored_4_C"/>
</dbReference>
<dbReference type="InterPro" id="IPR016164">
    <property type="entry name" value="FAD-linked_Oxase-like_C"/>
</dbReference>
<keyword evidence="10" id="KW-1185">Reference proteome</keyword>
<comment type="caution">
    <text evidence="9">The sequence shown here is derived from an EMBL/GenBank/DDBJ whole genome shotgun (WGS) entry which is preliminary data.</text>
</comment>
<keyword evidence="3 6" id="KW-0274">FAD</keyword>
<dbReference type="Gene3D" id="1.10.45.10">
    <property type="entry name" value="Vanillyl-alcohol Oxidase, Chain A, domain 4"/>
    <property type="match status" value="1"/>
</dbReference>
<comment type="similarity">
    <text evidence="1">Belongs to the FAD-binding oxidoreductase/transferase type 4 family.</text>
</comment>
<dbReference type="EMBL" id="VIGC01000037">
    <property type="protein sequence ID" value="TQE93567.1"/>
    <property type="molecule type" value="Genomic_DNA"/>
</dbReference>
<sequence>MDRDRFWLEMVRSELEDIVGAHFINTDESNKLIYSTDWSWMPQMWLDRGRLLMGPDFIVHPGSTEEIAQIMEVANKYRIPVIPWGGGSGTQGGALPLFGGILVDMKRMNRILEIDEVSLTVTAEAGINGQQLEWALNERGLTLPHYPASANCATLGGYLAPRGTGTISTKYGKAEDMVLSMEIVLPTGEIIETPPVPRHAAGPHWMGLWLGAEGTFGIITKATMQVDYLPESRRLRAVLFRDLSKGIEAGRQIMTRRLHPFVIRLYDPASTALRVKAILGYEFDGAYMVLGFDGDPDIATLEEEKALALCAKLGGEDLGPEPGWGWWHHRYDFYYPPKNLKLPWMYGTTETISTYDKIERLYWAEKEAVETTYADWNIRFIGHFSHWFHWGAMLYSRFIVENPPQEAEEALRLHNRIWSTAMEAVLANGGMINEHHGVGLKLARYMRRQYGSAWPFLLRLKKAIDPNGIMNPGKVGFGF</sequence>
<dbReference type="AlphaFoldDB" id="A0A540V9W2"/>
<evidence type="ECO:0000256" key="4">
    <source>
        <dbReference type="ARBA" id="ARBA00023002"/>
    </source>
</evidence>
<organism evidence="9 10">
    <name type="scientific">Litorilinea aerophila</name>
    <dbReference type="NCBI Taxonomy" id="1204385"/>
    <lineage>
        <taxon>Bacteria</taxon>
        <taxon>Bacillati</taxon>
        <taxon>Chloroflexota</taxon>
        <taxon>Caldilineae</taxon>
        <taxon>Caldilineales</taxon>
        <taxon>Caldilineaceae</taxon>
        <taxon>Litorilinea</taxon>
    </lineage>
</organism>
<dbReference type="Gene3D" id="3.30.300.330">
    <property type="match status" value="1"/>
</dbReference>
<dbReference type="GO" id="GO:0008610">
    <property type="term" value="P:lipid biosynthetic process"/>
    <property type="evidence" value="ECO:0007669"/>
    <property type="project" value="InterPro"/>
</dbReference>
<dbReference type="SUPFAM" id="SSF55103">
    <property type="entry name" value="FAD-linked oxidases, C-terminal domain"/>
    <property type="match status" value="1"/>
</dbReference>
<dbReference type="InterPro" id="IPR036318">
    <property type="entry name" value="FAD-bd_PCMH-like_sf"/>
</dbReference>
<dbReference type="SUPFAM" id="SSF56176">
    <property type="entry name" value="FAD-binding/transporter-associated domain-like"/>
    <property type="match status" value="1"/>
</dbReference>
<comment type="cofactor">
    <cofactor evidence="6">
        <name>FAD</name>
        <dbReference type="ChEBI" id="CHEBI:57692"/>
    </cofactor>
</comment>
<evidence type="ECO:0000313" key="9">
    <source>
        <dbReference type="EMBL" id="TQE93567.1"/>
    </source>
</evidence>
<evidence type="ECO:0000259" key="8">
    <source>
        <dbReference type="PROSITE" id="PS51387"/>
    </source>
</evidence>
<dbReference type="PANTHER" id="PTHR46568:SF1">
    <property type="entry name" value="ALKYLDIHYDROXYACETONEPHOSPHATE SYNTHASE, PEROXISOMAL"/>
    <property type="match status" value="1"/>
</dbReference>